<evidence type="ECO:0000313" key="2">
    <source>
        <dbReference type="Proteomes" id="UP001177021"/>
    </source>
</evidence>
<accession>A0ACB0JJF9</accession>
<comment type="caution">
    <text evidence="1">The sequence shown here is derived from an EMBL/GenBank/DDBJ whole genome shotgun (WGS) entry which is preliminary data.</text>
</comment>
<proteinExistence type="predicted"/>
<dbReference type="EMBL" id="CASHSV030000066">
    <property type="protein sequence ID" value="CAJ2645254.1"/>
    <property type="molecule type" value="Genomic_DNA"/>
</dbReference>
<organism evidence="1 2">
    <name type="scientific">Trifolium pratense</name>
    <name type="common">Red clover</name>
    <dbReference type="NCBI Taxonomy" id="57577"/>
    <lineage>
        <taxon>Eukaryota</taxon>
        <taxon>Viridiplantae</taxon>
        <taxon>Streptophyta</taxon>
        <taxon>Embryophyta</taxon>
        <taxon>Tracheophyta</taxon>
        <taxon>Spermatophyta</taxon>
        <taxon>Magnoliopsida</taxon>
        <taxon>eudicotyledons</taxon>
        <taxon>Gunneridae</taxon>
        <taxon>Pentapetalae</taxon>
        <taxon>rosids</taxon>
        <taxon>fabids</taxon>
        <taxon>Fabales</taxon>
        <taxon>Fabaceae</taxon>
        <taxon>Papilionoideae</taxon>
        <taxon>50 kb inversion clade</taxon>
        <taxon>NPAAA clade</taxon>
        <taxon>Hologalegina</taxon>
        <taxon>IRL clade</taxon>
        <taxon>Trifolieae</taxon>
        <taxon>Trifolium</taxon>
    </lineage>
</organism>
<dbReference type="Proteomes" id="UP001177021">
    <property type="component" value="Unassembled WGS sequence"/>
</dbReference>
<keyword evidence="2" id="KW-1185">Reference proteome</keyword>
<name>A0ACB0JJF9_TRIPR</name>
<sequence length="827" mass="95553">MKVRKIDSFFKRRTCEDEREEEIRTRTPTTEPVNDPRIEIEEIITIASEPVNVPRTEKFTDTVDMLHSLERDPGKRPPIWRYPPNHQDEIGRAYLNWGPYQIRLENYPLSGQESHPRRFQHSWFSLFPSWLEYSPSKDAAYCLPCYLFNKGSSGHPLSDVFVTGGFNAWKRVREGKRCSFLKHIGKDPCSSHNNAMKACEDLLNQEAHIRNLIEEQNSDEIIKNRLRLKASIDAVRWLTFQACAFRGHDESSKSRNQGNFLELLKLLASYNVEVAKVILKNAPKHAKYTSPQIQKELLSVLAKGVRKHIREEIGDAKFCIIVDEARDESKKEQMSLVLRFVDRVGLIQERFFDVAHVNDTASLTLKEKICDILSRHNLDVSNIRGQGYDGASNMRGQWNGLQSLFMKDCPSAYYVHCFAHRLQLALVSTSRDLKPIHRFFDKLTMIINVVTSSTKRHDELQAAQVTENQYMVDIKEIMTGKGANQIGTLNRPGDTRWGSHFRSICSVINMYEATCHVLKKLQKESKSWTTSGDADSSYNYLKEFDFVLILFMMKAIMGITDVLCQALQKQDQDVVNAMDLVRSTKLVIQDLRDDGWDELLSTVTSFCQRHEIEIPDLHDVHSTTRFGRSRLEENQVTIEHYFRVEIFFTTIDKQLQELTSRFSEQSMELLTLSCALTPKNNYKTFKVETICTLVEKYYPMDFTEQEQLLLRYQLQHFIVDARQSSHLKNLSTIQELCSRLVETEKATIYFLIDRLLRLILTLPVSTATTERSFSAMKIIKNKLRNKMNSDFLADSMSVYIEREIAASIDSETIIDAFKAIGTRNASF</sequence>
<reference evidence="1" key="1">
    <citation type="submission" date="2023-10" db="EMBL/GenBank/DDBJ databases">
        <authorList>
            <person name="Rodriguez Cubillos JULIANA M."/>
            <person name="De Vega J."/>
        </authorList>
    </citation>
    <scope>NUCLEOTIDE SEQUENCE</scope>
</reference>
<evidence type="ECO:0000313" key="1">
    <source>
        <dbReference type="EMBL" id="CAJ2645254.1"/>
    </source>
</evidence>
<protein>
    <submittedName>
        <fullName evidence="1">Uncharacterized protein</fullName>
    </submittedName>
</protein>
<gene>
    <name evidence="1" type="ORF">MILVUS5_LOCUS14176</name>
</gene>